<protein>
    <submittedName>
        <fullName evidence="8">Ubiquinone biosynthesis protein COQ9</fullName>
    </submittedName>
</protein>
<dbReference type="RefSeq" id="WP_097071039.1">
    <property type="nucleotide sequence ID" value="NZ_OBMT01000014.1"/>
</dbReference>
<organism evidence="8 9">
    <name type="scientific">Rhodobacter maris</name>
    <dbReference type="NCBI Taxonomy" id="446682"/>
    <lineage>
        <taxon>Bacteria</taxon>
        <taxon>Pseudomonadati</taxon>
        <taxon>Pseudomonadota</taxon>
        <taxon>Alphaproteobacteria</taxon>
        <taxon>Rhodobacterales</taxon>
        <taxon>Rhodobacter group</taxon>
        <taxon>Rhodobacter</taxon>
    </lineage>
</organism>
<dbReference type="AlphaFoldDB" id="A0A285T4S1"/>
<dbReference type="NCBIfam" id="TIGR02396">
    <property type="entry name" value="diverge_rpsU"/>
    <property type="match status" value="1"/>
</dbReference>
<reference evidence="9" key="1">
    <citation type="submission" date="2017-08" db="EMBL/GenBank/DDBJ databases">
        <authorList>
            <person name="Varghese N."/>
            <person name="Submissions S."/>
        </authorList>
    </citation>
    <scope>NUCLEOTIDE SEQUENCE [LARGE SCALE GENOMIC DNA]</scope>
    <source>
        <strain evidence="9">JA276</strain>
    </source>
</reference>
<proteinExistence type="inferred from homology"/>
<dbReference type="Gene3D" id="1.10.357.10">
    <property type="entry name" value="Tetracycline Repressor, domain 2"/>
    <property type="match status" value="1"/>
</dbReference>
<dbReference type="OrthoDB" id="7201143at2"/>
<keyword evidence="8" id="KW-0830">Ubiquinone</keyword>
<dbReference type="InterPro" id="IPR012762">
    <property type="entry name" value="Ubiq_biosynth_COQ9"/>
</dbReference>
<evidence type="ECO:0000256" key="5">
    <source>
        <dbReference type="ARBA" id="ARBA00023121"/>
    </source>
</evidence>
<sequence>MKNDHLNVSRLRADLLEAIAPHVPFDGWSEPAFREAVHALGIDPAIARLVCPRGAVDLAAEYHRKADRELAKALAEADFSEMRFRDKVATALRMRFELVDRDLVSRGASVFALPQNAAMGAKLVWETADLIWRALGDTSVDYNWYSKRLTLSGVISATTLFWIGDDSEGHAESWAFLDHRIENVLQFDKVKTKLLKVPGLKGFLENLRAPAPMAAPGHVAGEEVA</sequence>
<gene>
    <name evidence="8" type="ORF">SAMN05877831_11475</name>
</gene>
<evidence type="ECO:0000256" key="2">
    <source>
        <dbReference type="ARBA" id="ARBA00010766"/>
    </source>
</evidence>
<comment type="pathway">
    <text evidence="1">Cofactor biosynthesis; ubiquinone biosynthesis.</text>
</comment>
<feature type="domain" description="COQ9 C-terminal" evidence="7">
    <location>
        <begin position="118"/>
        <end position="187"/>
    </location>
</feature>
<evidence type="ECO:0000313" key="9">
    <source>
        <dbReference type="Proteomes" id="UP000219111"/>
    </source>
</evidence>
<keyword evidence="5" id="KW-0446">Lipid-binding</keyword>
<name>A0A285T4S1_9RHOB</name>
<comment type="similarity">
    <text evidence="2">Belongs to the COQ9 family.</text>
</comment>
<dbReference type="Proteomes" id="UP000219111">
    <property type="component" value="Unassembled WGS sequence"/>
</dbReference>
<dbReference type="EMBL" id="OBMT01000014">
    <property type="protein sequence ID" value="SOC16371.1"/>
    <property type="molecule type" value="Genomic_DNA"/>
</dbReference>
<dbReference type="PANTHER" id="PTHR21427">
    <property type="entry name" value="UBIQUINONE BIOSYNTHESIS PROTEIN COQ9, MITOCHONDRIAL"/>
    <property type="match status" value="1"/>
</dbReference>
<dbReference type="PANTHER" id="PTHR21427:SF19">
    <property type="entry name" value="UBIQUINONE BIOSYNTHESIS PROTEIN COQ9, MITOCHONDRIAL"/>
    <property type="match status" value="1"/>
</dbReference>
<evidence type="ECO:0000259" key="7">
    <source>
        <dbReference type="Pfam" id="PF08511"/>
    </source>
</evidence>
<evidence type="ECO:0000256" key="6">
    <source>
        <dbReference type="ARBA" id="ARBA00058104"/>
    </source>
</evidence>
<comment type="function">
    <text evidence="6">Membrane-associated protein that warps the membrane surface to access and bind aromatic isoprenes with high specificity, including ubiquinone (CoQ) isoprene intermediates and presents them directly to COQ7, therefore facilitating the COQ7-mediated hydroxylase step. Participates in the biosynthesis of coenzyme Q, also named ubiquinone, an essential lipid-soluble electron transporter for aerobic cellular respiration.</text>
</comment>
<dbReference type="InterPro" id="IPR013718">
    <property type="entry name" value="COQ9_C"/>
</dbReference>
<dbReference type="Pfam" id="PF08511">
    <property type="entry name" value="COQ9"/>
    <property type="match status" value="1"/>
</dbReference>
<evidence type="ECO:0000313" key="8">
    <source>
        <dbReference type="EMBL" id="SOC16371.1"/>
    </source>
</evidence>
<evidence type="ECO:0000256" key="4">
    <source>
        <dbReference type="ARBA" id="ARBA00022946"/>
    </source>
</evidence>
<dbReference type="GO" id="GO:0006744">
    <property type="term" value="P:ubiquinone biosynthetic process"/>
    <property type="evidence" value="ECO:0007669"/>
    <property type="project" value="UniProtKB-KW"/>
</dbReference>
<keyword evidence="3" id="KW-0831">Ubiquinone biosynthesis</keyword>
<keyword evidence="4" id="KW-0809">Transit peptide</keyword>
<evidence type="ECO:0000256" key="3">
    <source>
        <dbReference type="ARBA" id="ARBA00022688"/>
    </source>
</evidence>
<keyword evidence="9" id="KW-1185">Reference proteome</keyword>
<dbReference type="GO" id="GO:0008289">
    <property type="term" value="F:lipid binding"/>
    <property type="evidence" value="ECO:0007669"/>
    <property type="project" value="UniProtKB-KW"/>
</dbReference>
<evidence type="ECO:0000256" key="1">
    <source>
        <dbReference type="ARBA" id="ARBA00004749"/>
    </source>
</evidence>
<accession>A0A285T4S1</accession>